<feature type="transmembrane region" description="Helical" evidence="8">
    <location>
        <begin position="340"/>
        <end position="360"/>
    </location>
</feature>
<dbReference type="InterPro" id="IPR013525">
    <property type="entry name" value="ABC2_TM"/>
</dbReference>
<proteinExistence type="inferred from homology"/>
<protein>
    <submittedName>
        <fullName evidence="10">ABC transporter</fullName>
    </submittedName>
</protein>
<dbReference type="PANTHER" id="PTHR30294">
    <property type="entry name" value="MEMBRANE COMPONENT OF ABC TRANSPORTER YHHJ-RELATED"/>
    <property type="match status" value="1"/>
</dbReference>
<dbReference type="GO" id="GO:0005886">
    <property type="term" value="C:plasma membrane"/>
    <property type="evidence" value="ECO:0007669"/>
    <property type="project" value="UniProtKB-SubCell"/>
</dbReference>
<feature type="transmembrane region" description="Helical" evidence="8">
    <location>
        <begin position="21"/>
        <end position="41"/>
    </location>
</feature>
<organism evidence="10 11">
    <name type="scientific">Chryseobacterium mucoviscidosis</name>
    <dbReference type="NCBI Taxonomy" id="1945581"/>
    <lineage>
        <taxon>Bacteria</taxon>
        <taxon>Pseudomonadati</taxon>
        <taxon>Bacteroidota</taxon>
        <taxon>Flavobacteriia</taxon>
        <taxon>Flavobacteriales</taxon>
        <taxon>Weeksellaceae</taxon>
        <taxon>Chryseobacterium group</taxon>
        <taxon>Chryseobacterium</taxon>
    </lineage>
</organism>
<dbReference type="GO" id="GO:0140359">
    <property type="term" value="F:ABC-type transporter activity"/>
    <property type="evidence" value="ECO:0007669"/>
    <property type="project" value="InterPro"/>
</dbReference>
<reference evidence="11" key="1">
    <citation type="submission" date="2017-02" db="EMBL/GenBank/DDBJ databases">
        <authorList>
            <person name="Tetz G."/>
            <person name="Tetz V."/>
        </authorList>
    </citation>
    <scope>NUCLEOTIDE SEQUENCE [LARGE SCALE GENOMIC DNA]</scope>
    <source>
        <strain evidence="11">VT16-26</strain>
    </source>
</reference>
<dbReference type="InterPro" id="IPR051449">
    <property type="entry name" value="ABC-2_transporter_component"/>
</dbReference>
<evidence type="ECO:0000256" key="1">
    <source>
        <dbReference type="ARBA" id="ARBA00004651"/>
    </source>
</evidence>
<evidence type="ECO:0000256" key="4">
    <source>
        <dbReference type="ARBA" id="ARBA00022475"/>
    </source>
</evidence>
<evidence type="ECO:0000256" key="5">
    <source>
        <dbReference type="ARBA" id="ARBA00022692"/>
    </source>
</evidence>
<evidence type="ECO:0000256" key="3">
    <source>
        <dbReference type="ARBA" id="ARBA00022448"/>
    </source>
</evidence>
<evidence type="ECO:0000256" key="6">
    <source>
        <dbReference type="ARBA" id="ARBA00022989"/>
    </source>
</evidence>
<feature type="transmembrane region" description="Helical" evidence="8">
    <location>
        <begin position="398"/>
        <end position="415"/>
    </location>
</feature>
<feature type="transmembrane region" description="Helical" evidence="8">
    <location>
        <begin position="271"/>
        <end position="294"/>
    </location>
</feature>
<dbReference type="InterPro" id="IPR047817">
    <property type="entry name" value="ABC2_TM_bact-type"/>
</dbReference>
<comment type="similarity">
    <text evidence="2">Belongs to the ABC-2 integral membrane protein family.</text>
</comment>
<dbReference type="RefSeq" id="WP_087708365.1">
    <property type="nucleotide sequence ID" value="NZ_MVAG01000105.1"/>
</dbReference>
<feature type="transmembrane region" description="Helical" evidence="8">
    <location>
        <begin position="224"/>
        <end position="244"/>
    </location>
</feature>
<comment type="caution">
    <text evidence="10">The sequence shown here is derived from an EMBL/GenBank/DDBJ whole genome shotgun (WGS) entry which is preliminary data.</text>
</comment>
<dbReference type="AlphaFoldDB" id="A0A202C481"/>
<keyword evidence="5 8" id="KW-0812">Transmembrane</keyword>
<name>A0A202C481_9FLAO</name>
<dbReference type="EMBL" id="MVAG01000105">
    <property type="protein sequence ID" value="OVE58550.1"/>
    <property type="molecule type" value="Genomic_DNA"/>
</dbReference>
<keyword evidence="3" id="KW-0813">Transport</keyword>
<evidence type="ECO:0000259" key="9">
    <source>
        <dbReference type="PROSITE" id="PS51012"/>
    </source>
</evidence>
<evidence type="ECO:0000256" key="7">
    <source>
        <dbReference type="ARBA" id="ARBA00023136"/>
    </source>
</evidence>
<keyword evidence="6 8" id="KW-1133">Transmembrane helix</keyword>
<dbReference type="Pfam" id="PF12698">
    <property type="entry name" value="ABC2_membrane_3"/>
    <property type="match status" value="1"/>
</dbReference>
<keyword evidence="4" id="KW-1003">Cell membrane</keyword>
<gene>
    <name evidence="10" type="ORF">B0E34_07675</name>
</gene>
<keyword evidence="11" id="KW-1185">Reference proteome</keyword>
<comment type="subcellular location">
    <subcellularLocation>
        <location evidence="1">Cell membrane</location>
        <topology evidence="1">Multi-pass membrane protein</topology>
    </subcellularLocation>
</comment>
<evidence type="ECO:0000256" key="2">
    <source>
        <dbReference type="ARBA" id="ARBA00007783"/>
    </source>
</evidence>
<dbReference type="PANTHER" id="PTHR30294:SF38">
    <property type="entry name" value="TRANSPORT PERMEASE PROTEIN"/>
    <property type="match status" value="1"/>
</dbReference>
<dbReference type="Gene3D" id="3.40.1710.10">
    <property type="entry name" value="abc type-2 transporter like domain"/>
    <property type="match status" value="1"/>
</dbReference>
<dbReference type="Proteomes" id="UP000196355">
    <property type="component" value="Unassembled WGS sequence"/>
</dbReference>
<feature type="transmembrane region" description="Helical" evidence="8">
    <location>
        <begin position="306"/>
        <end position="328"/>
    </location>
</feature>
<evidence type="ECO:0000256" key="8">
    <source>
        <dbReference type="SAM" id="Phobius"/>
    </source>
</evidence>
<sequence>MLLYKLWRSFIKEILLLKRDIGGIVIIFVMPLLLIITITLIQDSTFKNLEGTKIPIIFIDNDKSEISQNIKKEFENGKTFELLTNFTEESAEKAVFGGDYQMAIVIPKNLTKNINSNVESKVQAIVSSFGLENDSPSVKESPVKSDDIHLYFDPATNIGFKNNVMTAVNKMVFEIENKKIYKAFQDQLGTTEDLGKTKNLISFKEITPKKGKTDIMPNSVQHNVPAWALFAIFFIVVPLSINLVKEKSQGTSVRARISPTPYFVHILGKTFTYLIICVIQFLLMVAVGIYLFPYMDLPQFDVTGKMFPLIVVTIFAGLAAIGFGVLLGTIANTQEQSAPFGATSVVVLAAVGGIWVPVFLMPEFMQTIAKFSPMNWGLNAYYDIILRNSGIVGIAKEIIFLFLFYIAMVAISLFYERKQNAV</sequence>
<evidence type="ECO:0000313" key="10">
    <source>
        <dbReference type="EMBL" id="OVE58550.1"/>
    </source>
</evidence>
<keyword evidence="7 8" id="KW-0472">Membrane</keyword>
<dbReference type="PROSITE" id="PS51012">
    <property type="entry name" value="ABC_TM2"/>
    <property type="match status" value="1"/>
</dbReference>
<evidence type="ECO:0000313" key="11">
    <source>
        <dbReference type="Proteomes" id="UP000196355"/>
    </source>
</evidence>
<feature type="domain" description="ABC transmembrane type-2" evidence="9">
    <location>
        <begin position="188"/>
        <end position="419"/>
    </location>
</feature>
<accession>A0A202C481</accession>